<dbReference type="EMBL" id="QXFV01000369">
    <property type="protein sequence ID" value="KAE9039661.1"/>
    <property type="molecule type" value="Genomic_DNA"/>
</dbReference>
<evidence type="ECO:0000313" key="1">
    <source>
        <dbReference type="EMBL" id="KAE9039661.1"/>
    </source>
</evidence>
<sequence>MSLPIRVKRRPLLYFGTAVGDLDDMMFGVVNPTLEVMRIKASEMMLERRTRRRSVRCWDERRVGEREVGHGGEQARAEWPAVRWCWSARRSSGQAAEYPGWGENARRGVCEPFLTESEERDMDDGGRRRFEDGIGGDCLVEYGDYKDDMMKAEYNMRELIPYFDLDNASVESAEDFWWGFEMATEWFDDATRLRMFAARIRGTVGERWRLNSRLTDFETLKRRF</sequence>
<reference evidence="1 2" key="1">
    <citation type="submission" date="2018-09" db="EMBL/GenBank/DDBJ databases">
        <title>Genomic investigation of the strawberry pathogen Phytophthora fragariae indicates pathogenicity is determined by transcriptional variation in three key races.</title>
        <authorList>
            <person name="Adams T.M."/>
            <person name="Armitage A.D."/>
            <person name="Sobczyk M.K."/>
            <person name="Bates H.J."/>
            <person name="Dunwell J.M."/>
            <person name="Nellist C.F."/>
            <person name="Harrison R.J."/>
        </authorList>
    </citation>
    <scope>NUCLEOTIDE SEQUENCE [LARGE SCALE GENOMIC DNA]</scope>
    <source>
        <strain evidence="1 2">SCRP249</strain>
    </source>
</reference>
<protein>
    <submittedName>
        <fullName evidence="1">Uncharacterized protein</fullName>
    </submittedName>
</protein>
<dbReference type="AlphaFoldDB" id="A0A6A3NF60"/>
<dbReference type="Proteomes" id="UP000429607">
    <property type="component" value="Unassembled WGS sequence"/>
</dbReference>
<name>A0A6A3NF60_9STRA</name>
<proteinExistence type="predicted"/>
<organism evidence="1 2">
    <name type="scientific">Phytophthora rubi</name>
    <dbReference type="NCBI Taxonomy" id="129364"/>
    <lineage>
        <taxon>Eukaryota</taxon>
        <taxon>Sar</taxon>
        <taxon>Stramenopiles</taxon>
        <taxon>Oomycota</taxon>
        <taxon>Peronosporomycetes</taxon>
        <taxon>Peronosporales</taxon>
        <taxon>Peronosporaceae</taxon>
        <taxon>Phytophthora</taxon>
    </lineage>
</organism>
<evidence type="ECO:0000313" key="2">
    <source>
        <dbReference type="Proteomes" id="UP000429607"/>
    </source>
</evidence>
<gene>
    <name evidence="1" type="ORF">PR001_g7405</name>
</gene>
<accession>A0A6A3NF60</accession>
<comment type="caution">
    <text evidence="1">The sequence shown here is derived from an EMBL/GenBank/DDBJ whole genome shotgun (WGS) entry which is preliminary data.</text>
</comment>